<sequence length="64" mass="7084">MVHVGIRFTVLNEESIKALMPVDSQTRQPFGLQHDGASVVLADQWHSVKLLPEHGRSSSAFWAA</sequence>
<gene>
    <name evidence="1" type="ORF">ACZ87_01882</name>
</gene>
<dbReference type="Proteomes" id="UP000244334">
    <property type="component" value="Unassembled WGS sequence"/>
</dbReference>
<protein>
    <submittedName>
        <fullName evidence="1">Esterase YdiI domain protein</fullName>
        <ecNumber evidence="1">3.1.-.-</ecNumber>
    </submittedName>
</protein>
<comment type="caution">
    <text evidence="1">The sequence shown here is derived from an EMBL/GenBank/DDBJ whole genome shotgun (WGS) entry which is preliminary data.</text>
</comment>
<evidence type="ECO:0000313" key="1">
    <source>
        <dbReference type="EMBL" id="RAP71309.1"/>
    </source>
</evidence>
<keyword evidence="1" id="KW-0378">Hydrolase</keyword>
<keyword evidence="2" id="KW-1185">Reference proteome</keyword>
<dbReference type="EC" id="3.1.-.-" evidence="1"/>
<proteinExistence type="predicted"/>
<dbReference type="InterPro" id="IPR029069">
    <property type="entry name" value="HotDog_dom_sf"/>
</dbReference>
<accession>A0A328TLA7</accession>
<reference evidence="1" key="1">
    <citation type="submission" date="2018-04" db="EMBL/GenBank/DDBJ databases">
        <title>Genomes of the Obligate Erwinia dacicola and Facultative Enterobacter sp. OLF Endosymbionts of the Olive Fruit fly, Bactrocera oleae.</title>
        <authorList>
            <person name="Estes A.M."/>
            <person name="Hearn D.J."/>
            <person name="Agarwal S."/>
            <person name="Pierson E.A."/>
            <person name="Dunning-Hotopp J.C."/>
        </authorList>
    </citation>
    <scope>NUCLEOTIDE SEQUENCE [LARGE SCALE GENOMIC DNA]</scope>
    <source>
        <strain evidence="1">Oroville</strain>
    </source>
</reference>
<evidence type="ECO:0000313" key="2">
    <source>
        <dbReference type="Proteomes" id="UP000244334"/>
    </source>
</evidence>
<dbReference type="RefSeq" id="WP_162475431.1">
    <property type="nucleotide sequence ID" value="NZ_LJAM02000163.1"/>
</dbReference>
<name>A0A328TLA7_9GAMM</name>
<dbReference type="AlphaFoldDB" id="A0A328TLA7"/>
<dbReference type="EMBL" id="LJAM02000163">
    <property type="protein sequence ID" value="RAP71309.1"/>
    <property type="molecule type" value="Genomic_DNA"/>
</dbReference>
<organism evidence="1 2">
    <name type="scientific">Candidatus Erwinia dacicola</name>
    <dbReference type="NCBI Taxonomy" id="252393"/>
    <lineage>
        <taxon>Bacteria</taxon>
        <taxon>Pseudomonadati</taxon>
        <taxon>Pseudomonadota</taxon>
        <taxon>Gammaproteobacteria</taxon>
        <taxon>Enterobacterales</taxon>
        <taxon>Erwiniaceae</taxon>
        <taxon>Erwinia</taxon>
    </lineage>
</organism>
<dbReference type="GO" id="GO:0016787">
    <property type="term" value="F:hydrolase activity"/>
    <property type="evidence" value="ECO:0007669"/>
    <property type="project" value="UniProtKB-KW"/>
</dbReference>
<dbReference type="SUPFAM" id="SSF54637">
    <property type="entry name" value="Thioesterase/thiol ester dehydrase-isomerase"/>
    <property type="match status" value="1"/>
</dbReference>
<dbReference type="Gene3D" id="3.10.129.10">
    <property type="entry name" value="Hotdog Thioesterase"/>
    <property type="match status" value="1"/>
</dbReference>